<feature type="region of interest" description="Disordered" evidence="6">
    <location>
        <begin position="657"/>
        <end position="693"/>
    </location>
</feature>
<feature type="binding site" evidence="5">
    <location>
        <begin position="492"/>
        <end position="498"/>
    </location>
    <ligand>
        <name>S-adenosyl-L-methionine</name>
        <dbReference type="ChEBI" id="CHEBI:59789"/>
    </ligand>
</feature>
<dbReference type="InterPro" id="IPR049560">
    <property type="entry name" value="MeTrfase_RsmB-F_NOP2_cat"/>
</dbReference>
<dbReference type="InterPro" id="IPR023267">
    <property type="entry name" value="RCMT"/>
</dbReference>
<dbReference type="InterPro" id="IPR001678">
    <property type="entry name" value="MeTrfase_RsmB-F_NOP2_dom"/>
</dbReference>
<feature type="active site" description="Nucleophile" evidence="5">
    <location>
        <position position="633"/>
    </location>
</feature>
<feature type="region of interest" description="Disordered" evidence="6">
    <location>
        <begin position="1"/>
        <end position="24"/>
    </location>
</feature>
<dbReference type="CDD" id="cd02440">
    <property type="entry name" value="AdoMet_MTases"/>
    <property type="match status" value="1"/>
</dbReference>
<feature type="binding site" evidence="5">
    <location>
        <position position="523"/>
    </location>
    <ligand>
        <name>S-adenosyl-L-methionine</name>
        <dbReference type="ChEBI" id="CHEBI:59789"/>
    </ligand>
</feature>
<evidence type="ECO:0000256" key="2">
    <source>
        <dbReference type="ARBA" id="ARBA00022679"/>
    </source>
</evidence>
<dbReference type="Pfam" id="PF01189">
    <property type="entry name" value="Methyltr_RsmB-F"/>
    <property type="match status" value="1"/>
</dbReference>
<keyword evidence="1 5" id="KW-0489">Methyltransferase</keyword>
<dbReference type="PRINTS" id="PR02008">
    <property type="entry name" value="RCMTFAMILY"/>
</dbReference>
<dbReference type="PANTHER" id="PTHR22807">
    <property type="entry name" value="NOP2 YEAST -RELATED NOL1/NOP2/FMU SUN DOMAIN-CONTAINING"/>
    <property type="match status" value="1"/>
</dbReference>
<evidence type="ECO:0000313" key="8">
    <source>
        <dbReference type="EMBL" id="CAK0794255.1"/>
    </source>
</evidence>
<dbReference type="InterPro" id="IPR029063">
    <property type="entry name" value="SAM-dependent_MTases_sf"/>
</dbReference>
<evidence type="ECO:0000256" key="6">
    <source>
        <dbReference type="SAM" id="MobiDB-lite"/>
    </source>
</evidence>
<reference evidence="8" key="1">
    <citation type="submission" date="2023-10" db="EMBL/GenBank/DDBJ databases">
        <authorList>
            <person name="Chen Y."/>
            <person name="Shah S."/>
            <person name="Dougan E. K."/>
            <person name="Thang M."/>
            <person name="Chan C."/>
        </authorList>
    </citation>
    <scope>NUCLEOTIDE SEQUENCE [LARGE SCALE GENOMIC DNA]</scope>
</reference>
<evidence type="ECO:0000256" key="3">
    <source>
        <dbReference type="ARBA" id="ARBA00022691"/>
    </source>
</evidence>
<dbReference type="PANTHER" id="PTHR22807:SF61">
    <property type="entry name" value="NOL1_NOP2_SUN FAMILY PROTEIN _ ANTITERMINATION NUSB DOMAIN-CONTAINING PROTEIN"/>
    <property type="match status" value="1"/>
</dbReference>
<dbReference type="Gene3D" id="3.40.50.150">
    <property type="entry name" value="Vaccinia Virus protein VP39"/>
    <property type="match status" value="1"/>
</dbReference>
<dbReference type="EMBL" id="CAUYUJ010001114">
    <property type="protein sequence ID" value="CAK0794255.1"/>
    <property type="molecule type" value="Genomic_DNA"/>
</dbReference>
<keyword evidence="9" id="KW-1185">Reference proteome</keyword>
<organism evidence="8 9">
    <name type="scientific">Prorocentrum cordatum</name>
    <dbReference type="NCBI Taxonomy" id="2364126"/>
    <lineage>
        <taxon>Eukaryota</taxon>
        <taxon>Sar</taxon>
        <taxon>Alveolata</taxon>
        <taxon>Dinophyceae</taxon>
        <taxon>Prorocentrales</taxon>
        <taxon>Prorocentraceae</taxon>
        <taxon>Prorocentrum</taxon>
    </lineage>
</organism>
<evidence type="ECO:0000259" key="7">
    <source>
        <dbReference type="PROSITE" id="PS51686"/>
    </source>
</evidence>
<keyword evidence="2 5" id="KW-0808">Transferase</keyword>
<feature type="domain" description="SAM-dependent MTase RsmB/NOP-type" evidence="7">
    <location>
        <begin position="467"/>
        <end position="730"/>
    </location>
</feature>
<accession>A0ABN9PPM8</accession>
<comment type="caution">
    <text evidence="8">The sequence shown here is derived from an EMBL/GenBank/DDBJ whole genome shotgun (WGS) entry which is preliminary data.</text>
</comment>
<dbReference type="Proteomes" id="UP001189429">
    <property type="component" value="Unassembled WGS sequence"/>
</dbReference>
<dbReference type="SUPFAM" id="SSF53335">
    <property type="entry name" value="S-adenosyl-L-methionine-dependent methyltransferases"/>
    <property type="match status" value="1"/>
</dbReference>
<dbReference type="PROSITE" id="PS51686">
    <property type="entry name" value="SAM_MT_RSMB_NOP"/>
    <property type="match status" value="1"/>
</dbReference>
<protein>
    <recommendedName>
        <fullName evidence="7">SAM-dependent MTase RsmB/NOP-type domain-containing protein</fullName>
    </recommendedName>
</protein>
<sequence>MARMVAPSGHGRGRESAAAARGAGAAQCAQAGRHGLLHDGHGGHAELPQGEFGDSMELQQQRDGIVFAQELPAGLEETSDYCDQEMIGTVVLDKQMSAFVRKPKAQLHDTIVELNTLQEEKLQDKMLFDRAAVVDQREEGREDDKDEKAVQMVVRIWGAALCTLRGAEAAPPRAAARLEASQSLSRRRLRRYPAEAPQRGSGWRVAAAGASLQVGARAAAADKGATGCRAALLRCGVCLAEAIDVALLAVLGGAAHCHGAEPADATTERTGRPRLDRASLLLSHRPPHCPAKPSAADLASARGATALGLGIVTVAISRMAAWQLAVQARQRWEALPTGLRATSDFLRHPVRTDGAPSGDAHDVANADRQSVVQAAIGCSALLFGCQERWRGLCKALRGPVEHVALVNHFLPLDAQAQIKADRALRSHETIPLACRVEARPPGGADEEGDLLVSGAPEDMETERMPCYFLDGASVLAALALGARPGESVLDLCAAPGGKSLVLATAMFSGGGAGCAGGRLVCNEPSRPRAQRLQRVLSSSLPEALMGPAGRVSVTTADAASGSRPVAIERLGPYDRVLVDAPCTSDRHLAHQGAAALSSWAAGAVKANASRQLELLRTAASLVKPGGLVLYCTCALSEQENEGVIAKFLKRHQHAFETEPWEESDVAPSGDAAGPPTEAPGAAAGPAEGAAAASGPGFALPAGADLGAAGALILPDRSGFGPMYIARLRRRP</sequence>
<evidence type="ECO:0000256" key="1">
    <source>
        <dbReference type="ARBA" id="ARBA00022603"/>
    </source>
</evidence>
<keyword evidence="4 5" id="KW-0694">RNA-binding</keyword>
<evidence type="ECO:0000313" key="9">
    <source>
        <dbReference type="Proteomes" id="UP001189429"/>
    </source>
</evidence>
<keyword evidence="3 5" id="KW-0949">S-adenosyl-L-methionine</keyword>
<feature type="compositionally biased region" description="Low complexity" evidence="6">
    <location>
        <begin position="669"/>
        <end position="693"/>
    </location>
</feature>
<name>A0ABN9PPM8_9DINO</name>
<feature type="binding site" evidence="5">
    <location>
        <position position="579"/>
    </location>
    <ligand>
        <name>S-adenosyl-L-methionine</name>
        <dbReference type="ChEBI" id="CHEBI:59789"/>
    </ligand>
</feature>
<evidence type="ECO:0000256" key="4">
    <source>
        <dbReference type="ARBA" id="ARBA00022884"/>
    </source>
</evidence>
<comment type="similarity">
    <text evidence="5">Belongs to the class I-like SAM-binding methyltransferase superfamily. RsmB/NOP family.</text>
</comment>
<proteinExistence type="inferred from homology"/>
<evidence type="ECO:0000256" key="5">
    <source>
        <dbReference type="PROSITE-ProRule" id="PRU01023"/>
    </source>
</evidence>
<feature type="binding site" evidence="5">
    <location>
        <position position="557"/>
    </location>
    <ligand>
        <name>S-adenosyl-L-methionine</name>
        <dbReference type="ChEBI" id="CHEBI:59789"/>
    </ligand>
</feature>
<gene>
    <name evidence="8" type="ORF">PCOR1329_LOCUS4318</name>
</gene>